<dbReference type="EMBL" id="BPQQ01000002">
    <property type="protein sequence ID" value="GJD98277.1"/>
    <property type="molecule type" value="Genomic_DNA"/>
</dbReference>
<accession>A0ABQ4S928</accession>
<name>A0ABQ4S928_9HYPH</name>
<evidence type="ECO:0000313" key="1">
    <source>
        <dbReference type="EMBL" id="GJD98277.1"/>
    </source>
</evidence>
<gene>
    <name evidence="1" type="ORF">GMJLKIPL_0184</name>
</gene>
<reference evidence="1" key="2">
    <citation type="submission" date="2021-08" db="EMBL/GenBank/DDBJ databases">
        <authorList>
            <person name="Tani A."/>
            <person name="Ola A."/>
            <person name="Ogura Y."/>
            <person name="Katsura K."/>
            <person name="Hayashi T."/>
        </authorList>
    </citation>
    <scope>NUCLEOTIDE SEQUENCE</scope>
    <source>
        <strain evidence="1">DSM 17168</strain>
    </source>
</reference>
<dbReference type="RefSeq" id="WP_238233232.1">
    <property type="nucleotide sequence ID" value="NZ_BPQQ01000002.1"/>
</dbReference>
<protein>
    <submittedName>
        <fullName evidence="1">Uncharacterized protein</fullName>
    </submittedName>
</protein>
<sequence>MSETAEAGWTFETVQQLRAMAREGVSPEVMSLKLKRPVTAVHAKLAELGITPSAKG</sequence>
<dbReference type="Proteomes" id="UP001055153">
    <property type="component" value="Unassembled WGS sequence"/>
</dbReference>
<reference evidence="1" key="1">
    <citation type="journal article" date="2021" name="Front. Microbiol.">
        <title>Comprehensive Comparative Genomics and Phenotyping of Methylobacterium Species.</title>
        <authorList>
            <person name="Alessa O."/>
            <person name="Ogura Y."/>
            <person name="Fujitani Y."/>
            <person name="Takami H."/>
            <person name="Hayashi T."/>
            <person name="Sahin N."/>
            <person name="Tani A."/>
        </authorList>
    </citation>
    <scope>NUCLEOTIDE SEQUENCE</scope>
    <source>
        <strain evidence="1">DSM 17168</strain>
    </source>
</reference>
<proteinExistence type="predicted"/>
<evidence type="ECO:0000313" key="2">
    <source>
        <dbReference type="Proteomes" id="UP001055153"/>
    </source>
</evidence>
<organism evidence="1 2">
    <name type="scientific">Methylobacterium isbiliense</name>
    <dbReference type="NCBI Taxonomy" id="315478"/>
    <lineage>
        <taxon>Bacteria</taxon>
        <taxon>Pseudomonadati</taxon>
        <taxon>Pseudomonadota</taxon>
        <taxon>Alphaproteobacteria</taxon>
        <taxon>Hyphomicrobiales</taxon>
        <taxon>Methylobacteriaceae</taxon>
        <taxon>Methylobacterium</taxon>
    </lineage>
</organism>
<comment type="caution">
    <text evidence="1">The sequence shown here is derived from an EMBL/GenBank/DDBJ whole genome shotgun (WGS) entry which is preliminary data.</text>
</comment>
<keyword evidence="2" id="KW-1185">Reference proteome</keyword>